<accession>A0A1V1VC22</accession>
<dbReference type="InterPro" id="IPR005175">
    <property type="entry name" value="PPC_dom"/>
</dbReference>
<reference evidence="3 5" key="3">
    <citation type="submission" date="2020-09" db="EMBL/GenBank/DDBJ databases">
        <title>Complete, closed and curated genome sequences of Photobacterium damselae subsp. piscicida isolates from Australia indicate localised evolution and additional plasmid-borne pathogenicity mechanisms.</title>
        <authorList>
            <person name="Baseggio L."/>
            <person name="Silayeva O."/>
            <person name="Buller N."/>
            <person name="Landos M."/>
            <person name="Engelstaedter J."/>
            <person name="Barnes A.C."/>
        </authorList>
    </citation>
    <scope>NUCLEOTIDE SEQUENCE [LARGE SCALE GENOMIC DNA]</scope>
    <source>
        <strain evidence="3 5">AS-16-0540-1</strain>
    </source>
</reference>
<dbReference type="PROSITE" id="PS51742">
    <property type="entry name" value="PPC"/>
    <property type="match status" value="1"/>
</dbReference>
<feature type="domain" description="PPC" evidence="1">
    <location>
        <begin position="1"/>
        <end position="130"/>
    </location>
</feature>
<evidence type="ECO:0000313" key="3">
    <source>
        <dbReference type="EMBL" id="QOD55340.1"/>
    </source>
</evidence>
<proteinExistence type="predicted"/>
<dbReference type="GO" id="GO:0003677">
    <property type="term" value="F:DNA binding"/>
    <property type="evidence" value="ECO:0007669"/>
    <property type="project" value="UniProtKB-KW"/>
</dbReference>
<sequence>MVTPHALRLTQGQDLRQAILDYVVSSGIQAGSLVTGVGCLESVNIRLASATQCLELSGPLEILTLAGTLTPEHVHIHISVADKEGHVYGGHLQLGSVVSYTCELCLVAYDNLAFSRAFDTSTGYTELAISSR</sequence>
<dbReference type="SUPFAM" id="SSF117856">
    <property type="entry name" value="AF0104/ALDC/Ptd012-like"/>
    <property type="match status" value="1"/>
</dbReference>
<reference evidence="4" key="2">
    <citation type="submission" date="2017-05" db="EMBL/GenBank/DDBJ databases">
        <title>Whole genome sequence of fish pathogenic bacteria, Photobacterium damselae subsp. piscicida, strain 91-197, isolated from hybrid striped bass (Morone sp.) in USA.</title>
        <authorList>
            <person name="Teru Y."/>
            <person name="Hikima J."/>
            <person name="Kono T."/>
            <person name="Sakai M."/>
            <person name="Takano T."/>
            <person name="Hawke J.P."/>
            <person name="Takeyama H."/>
            <person name="Aoki T."/>
        </authorList>
    </citation>
    <scope>NUCLEOTIDE SEQUENCE [LARGE SCALE GENOMIC DNA]</scope>
    <source>
        <strain evidence="4">91-197</strain>
    </source>
</reference>
<dbReference type="PANTHER" id="PTHR34988">
    <property type="entry name" value="PROTEIN, PUTATIVE-RELATED"/>
    <property type="match status" value="1"/>
</dbReference>
<gene>
    <name evidence="3" type="ORF">IC627_08070</name>
    <name evidence="2" type="ORF">PDPUS_1_01555</name>
</gene>
<dbReference type="AlphaFoldDB" id="A0A1V1VC22"/>
<dbReference type="Proteomes" id="UP000516656">
    <property type="component" value="Chromosome 1"/>
</dbReference>
<dbReference type="PANTHER" id="PTHR34988:SF1">
    <property type="entry name" value="DNA-BINDING PROTEIN"/>
    <property type="match status" value="1"/>
</dbReference>
<dbReference type="EMBL" id="AP018045">
    <property type="protein sequence ID" value="BAX52929.1"/>
    <property type="molecule type" value="Genomic_DNA"/>
</dbReference>
<dbReference type="Pfam" id="PF03479">
    <property type="entry name" value="PCC"/>
    <property type="match status" value="1"/>
</dbReference>
<organism evidence="3 5">
    <name type="scientific">Photobacterium damsela subsp. piscicida</name>
    <name type="common">Pasteurella piscicida</name>
    <dbReference type="NCBI Taxonomy" id="38294"/>
    <lineage>
        <taxon>Bacteria</taxon>
        <taxon>Pseudomonadati</taxon>
        <taxon>Pseudomonadota</taxon>
        <taxon>Gammaproteobacteria</taxon>
        <taxon>Vibrionales</taxon>
        <taxon>Vibrionaceae</taxon>
        <taxon>Photobacterium</taxon>
    </lineage>
</organism>
<evidence type="ECO:0000313" key="4">
    <source>
        <dbReference type="Proteomes" id="UP000218676"/>
    </source>
</evidence>
<evidence type="ECO:0000259" key="1">
    <source>
        <dbReference type="PROSITE" id="PS51742"/>
    </source>
</evidence>
<dbReference type="CDD" id="cd11378">
    <property type="entry name" value="DUF296"/>
    <property type="match status" value="1"/>
</dbReference>
<reference evidence="2" key="1">
    <citation type="journal article" date="2017" name="Genome Announc.">
        <title>Whole-Genome Sequence of Photobacterium damselae subsp. piscicida Strain 91-197, Isolated from Hybrid Striped Bass (Morone sp.) in the United States.</title>
        <authorList>
            <person name="Teru Y."/>
            <person name="Hikima J."/>
            <person name="Kono T."/>
            <person name="Sakai M."/>
            <person name="Takano T."/>
            <person name="Hawke J.P."/>
            <person name="Takeyama H."/>
            <person name="Aoki T."/>
        </authorList>
    </citation>
    <scope>NUCLEOTIDE SEQUENCE</scope>
    <source>
        <strain evidence="2">91-197</strain>
    </source>
</reference>
<dbReference type="Gene3D" id="3.30.1330.80">
    <property type="entry name" value="Hypothetical protein, similar to alpha- acetolactate decarboxylase, domain 2"/>
    <property type="match status" value="1"/>
</dbReference>
<protein>
    <submittedName>
        <fullName evidence="3">DNA-binding protein</fullName>
    </submittedName>
</protein>
<keyword evidence="3" id="KW-0238">DNA-binding</keyword>
<evidence type="ECO:0000313" key="5">
    <source>
        <dbReference type="Proteomes" id="UP000516656"/>
    </source>
</evidence>
<name>A0A1V1VC22_PHODP</name>
<dbReference type="Proteomes" id="UP000218676">
    <property type="component" value="Chromosome 1"/>
</dbReference>
<dbReference type="EMBL" id="CP061854">
    <property type="protein sequence ID" value="QOD55340.1"/>
    <property type="molecule type" value="Genomic_DNA"/>
</dbReference>
<evidence type="ECO:0000313" key="2">
    <source>
        <dbReference type="EMBL" id="BAX52929.1"/>
    </source>
</evidence>
<dbReference type="RefSeq" id="WP_086958103.1">
    <property type="nucleotide sequence ID" value="NZ_AP018045.1"/>
</dbReference>